<name>A0A6A1VQT3_9ROSI</name>
<evidence type="ECO:0000256" key="1">
    <source>
        <dbReference type="SAM" id="MobiDB-lite"/>
    </source>
</evidence>
<dbReference type="PANTHER" id="PTHR33625">
    <property type="entry name" value="OS08G0179900 PROTEIN"/>
    <property type="match status" value="1"/>
</dbReference>
<organism evidence="3 4">
    <name type="scientific">Morella rubra</name>
    <name type="common">Chinese bayberry</name>
    <dbReference type="NCBI Taxonomy" id="262757"/>
    <lineage>
        <taxon>Eukaryota</taxon>
        <taxon>Viridiplantae</taxon>
        <taxon>Streptophyta</taxon>
        <taxon>Embryophyta</taxon>
        <taxon>Tracheophyta</taxon>
        <taxon>Spermatophyta</taxon>
        <taxon>Magnoliopsida</taxon>
        <taxon>eudicotyledons</taxon>
        <taxon>Gunneridae</taxon>
        <taxon>Pentapetalae</taxon>
        <taxon>rosids</taxon>
        <taxon>fabids</taxon>
        <taxon>Fagales</taxon>
        <taxon>Myricaceae</taxon>
        <taxon>Morella</taxon>
    </lineage>
</organism>
<keyword evidence="2" id="KW-0812">Transmembrane</keyword>
<proteinExistence type="predicted"/>
<feature type="transmembrane region" description="Helical" evidence="2">
    <location>
        <begin position="328"/>
        <end position="346"/>
    </location>
</feature>
<sequence>MGGGAVRTAAKVAGIGVLNGGLRGMPTTPAAEQSVRSATRPVSAIMSSSAAAAPKTASADVSPMPVAWDDWEFADGELTIASGEPMSRVVFGGVPTFQEAMEATTELKDAIDMLYLSSPKSTGFADPFAADHVPDLSLVTSPESQTKSCVTSEATPAPPVPKHVLQAFKLLSGSPKVQTVVASIASDPNILNAVMDNPELKDFLSSQQRNDEFPEPQSPKKLQESSDASQTENSKSAFIDVRGIAEDDEFPEPQSPKKLQESSDASQTENSKSAFIDVRGMVRKVKRSVLEMVSNVSNYFQHIFGPSEADSNASDASENTKTTFVDTTLGKTVVGLAIVVIMVVVLKRA</sequence>
<evidence type="ECO:0000313" key="3">
    <source>
        <dbReference type="EMBL" id="KAB1215261.1"/>
    </source>
</evidence>
<dbReference type="AlphaFoldDB" id="A0A6A1VQT3"/>
<gene>
    <name evidence="3" type="ORF">CJ030_MR4G027358</name>
</gene>
<protein>
    <submittedName>
        <fullName evidence="3">Uncharacterized protein</fullName>
    </submittedName>
</protein>
<keyword evidence="4" id="KW-1185">Reference proteome</keyword>
<reference evidence="3 4" key="1">
    <citation type="journal article" date="2019" name="Plant Biotechnol. J.">
        <title>The red bayberry genome and genetic basis of sex determination.</title>
        <authorList>
            <person name="Jia H.M."/>
            <person name="Jia H.J."/>
            <person name="Cai Q.L."/>
            <person name="Wang Y."/>
            <person name="Zhao H.B."/>
            <person name="Yang W.F."/>
            <person name="Wang G.Y."/>
            <person name="Li Y.H."/>
            <person name="Zhan D.L."/>
            <person name="Shen Y.T."/>
            <person name="Niu Q.F."/>
            <person name="Chang L."/>
            <person name="Qiu J."/>
            <person name="Zhao L."/>
            <person name="Xie H.B."/>
            <person name="Fu W.Y."/>
            <person name="Jin J."/>
            <person name="Li X.W."/>
            <person name="Jiao Y."/>
            <person name="Zhou C.C."/>
            <person name="Tu T."/>
            <person name="Chai C.Y."/>
            <person name="Gao J.L."/>
            <person name="Fan L.J."/>
            <person name="van de Weg E."/>
            <person name="Wang J.Y."/>
            <person name="Gao Z.S."/>
        </authorList>
    </citation>
    <scope>NUCLEOTIDE SEQUENCE [LARGE SCALE GENOMIC DNA]</scope>
    <source>
        <tissue evidence="3">Leaves</tissue>
    </source>
</reference>
<feature type="compositionally biased region" description="Polar residues" evidence="1">
    <location>
        <begin position="225"/>
        <end position="234"/>
    </location>
</feature>
<evidence type="ECO:0000256" key="2">
    <source>
        <dbReference type="SAM" id="Phobius"/>
    </source>
</evidence>
<evidence type="ECO:0000313" key="4">
    <source>
        <dbReference type="Proteomes" id="UP000516437"/>
    </source>
</evidence>
<feature type="region of interest" description="Disordered" evidence="1">
    <location>
        <begin position="247"/>
        <end position="272"/>
    </location>
</feature>
<comment type="caution">
    <text evidence="3">The sequence shown here is derived from an EMBL/GenBank/DDBJ whole genome shotgun (WGS) entry which is preliminary data.</text>
</comment>
<dbReference type="PANTHER" id="PTHR33625:SF4">
    <property type="entry name" value="OS08G0179900 PROTEIN"/>
    <property type="match status" value="1"/>
</dbReference>
<dbReference type="EMBL" id="RXIC02000022">
    <property type="protein sequence ID" value="KAB1215261.1"/>
    <property type="molecule type" value="Genomic_DNA"/>
</dbReference>
<dbReference type="Proteomes" id="UP000516437">
    <property type="component" value="Chromosome 4"/>
</dbReference>
<feature type="compositionally biased region" description="Polar residues" evidence="1">
    <location>
        <begin position="262"/>
        <end position="272"/>
    </location>
</feature>
<feature type="region of interest" description="Disordered" evidence="1">
    <location>
        <begin position="208"/>
        <end position="234"/>
    </location>
</feature>
<dbReference type="OrthoDB" id="659599at2759"/>
<keyword evidence="2" id="KW-0472">Membrane</keyword>
<keyword evidence="2" id="KW-1133">Transmembrane helix</keyword>
<accession>A0A6A1VQT3</accession>